<dbReference type="STRING" id="91604.ID47_01190"/>
<dbReference type="SUPFAM" id="SSF52047">
    <property type="entry name" value="RNI-like"/>
    <property type="match status" value="2"/>
</dbReference>
<accession>A0A077AUD8</accession>
<keyword evidence="1" id="KW-0677">Repeat</keyword>
<proteinExistence type="predicted"/>
<dbReference type="EMBL" id="CP008941">
    <property type="protein sequence ID" value="AIK95649.1"/>
    <property type="molecule type" value="Genomic_DNA"/>
</dbReference>
<keyword evidence="2" id="KW-0175">Coiled coil</keyword>
<evidence type="ECO:0000256" key="1">
    <source>
        <dbReference type="ARBA" id="ARBA00022737"/>
    </source>
</evidence>
<evidence type="ECO:0000313" key="3">
    <source>
        <dbReference type="EMBL" id="AIK95649.1"/>
    </source>
</evidence>
<dbReference type="OrthoDB" id="671583at2"/>
<reference evidence="3 4" key="1">
    <citation type="submission" date="2014-07" db="EMBL/GenBank/DDBJ databases">
        <title>Comparative genomic insights into amoeba endosymbionts belonging to the families of Holosporaceae and Candidatus Midichloriaceae within Rickettsiales.</title>
        <authorList>
            <person name="Wang Z."/>
            <person name="Wu M."/>
        </authorList>
    </citation>
    <scope>NUCLEOTIDE SEQUENCE [LARGE SCALE GENOMIC DNA]</scope>
    <source>
        <strain evidence="3">PRA3</strain>
    </source>
</reference>
<dbReference type="AlphaFoldDB" id="A0A077AUD8"/>
<dbReference type="HOGENOM" id="CLU_298561_0_0_5"/>
<dbReference type="InterPro" id="IPR032675">
    <property type="entry name" value="LRR_dom_sf"/>
</dbReference>
<dbReference type="InterPro" id="IPR052201">
    <property type="entry name" value="LRR-containing_regulator"/>
</dbReference>
<dbReference type="SMART" id="SM00368">
    <property type="entry name" value="LRR_RI"/>
    <property type="match status" value="11"/>
</dbReference>
<organism evidence="3 4">
    <name type="scientific">Candidatus Odyssella acanthamoebae</name>
    <dbReference type="NCBI Taxonomy" id="91604"/>
    <lineage>
        <taxon>Bacteria</taxon>
        <taxon>Pseudomonadati</taxon>
        <taxon>Pseudomonadota</taxon>
        <taxon>Alphaproteobacteria</taxon>
        <taxon>Holosporales</taxon>
        <taxon>Candidatus Paracaedibacteraceae</taxon>
        <taxon>Candidatus Odyssella</taxon>
    </lineage>
</organism>
<sequence>MGDNQIGDTGGTALGEALKTNTTLTFLDLGNKDWGKNKIGNRGGTALGEALKINTTLTYLDLGDNKISNSGVVALGEALKTNTTLTSLDLYGNYIGKPGVVALGEALKTNRTLAYLDLGDNKIGESGVALGEALKVNTTLTSLGLGGNKISNSGVVALGEALKTNTTLTSLGLGMSDRDTQRVINDLIKRNQDLRPKQPTQQEPQVIVSLADAPKSSSGLKGQHQGAWVKFLSLAPEEPSAADLFQVIPLDRGLMVQHLLAAIPLLQQEGALVQELQAAGLSDYRAYIRFVLGGSDPINSIDHAQSLKAMANLYPFSCWIWEQGQATTLKCSQTFGTEGPLYHVLATSPGSSAHPSSRSYQLLTVEGYSPNFAQVYSQPLDDDLTDIQPPLAGDKQQPPFQLPTFTEEQLRHVSDLLRYQLAPLRGSLTSLIFPPHTLTREDTNILKKLLQDHQSLTQLTLPSAGLTDEDALTWAAFLKENTHLTSLSFVGNQFTIVGLKALMGALQHNQTLIQFNLKNNPGFEDSIRVTLDNLLSRNKGLQEFQVLQTTQPSRVVLSKLGYPGSRILFTKMADHIADFSFIQNLVLQFTPLNDATTCTDFKTYLQQAPSLTSLRLLDTSLDDQSLAILAPAFAPHPSLTSLDLRGNLLRDASTQSLAAVIATTSSLKALDIRWNRIQGEGYQSLLTSWQQRVRAPSQTKSPVLVIETDPNNPYQGAFRKLSQEQSGLDQIKGMLPDSNATIVKGYALNRTSGKSIPLFKITLYGQTYHMKEELVPGDGDCGYTALNKPREEAARMLMDQLKDPAISFLLSCEVEDSFKMDVFPPNLKRTPEYKKLKEKQAQLGVDIQKQVSLVNKALNRAEGDKWPQDKLLEAYFTQRQSDLVRFHMQKLIELTLQEQALEEELSAYCRNKQTIESYITSFILPSAAGYRSLHDNVETNWLTYSSHKDTEGFYRASSADAIARAMGKNLAIWTRTGLSHHYHWNSEAETLHLLHLNANHFNRLVE</sequence>
<dbReference type="RefSeq" id="WP_038462927.1">
    <property type="nucleotide sequence ID" value="NZ_CP008941.1"/>
</dbReference>
<dbReference type="InterPro" id="IPR001611">
    <property type="entry name" value="Leu-rich_rpt"/>
</dbReference>
<dbReference type="KEGG" id="paca:ID47_01190"/>
<dbReference type="Proteomes" id="UP000028926">
    <property type="component" value="Chromosome"/>
</dbReference>
<keyword evidence="4" id="KW-1185">Reference proteome</keyword>
<dbReference type="eggNOG" id="COG4886">
    <property type="taxonomic scope" value="Bacteria"/>
</dbReference>
<feature type="coiled-coil region" evidence="2">
    <location>
        <begin position="884"/>
        <end position="911"/>
    </location>
</feature>
<protein>
    <submittedName>
        <fullName evidence="3">Uncharacterized protein</fullName>
    </submittedName>
</protein>
<dbReference type="Gene3D" id="3.80.10.10">
    <property type="entry name" value="Ribonuclease Inhibitor"/>
    <property type="match status" value="4"/>
</dbReference>
<dbReference type="Pfam" id="PF13516">
    <property type="entry name" value="LRR_6"/>
    <property type="match status" value="6"/>
</dbReference>
<gene>
    <name evidence="3" type="ORF">ID47_01190</name>
</gene>
<evidence type="ECO:0000313" key="4">
    <source>
        <dbReference type="Proteomes" id="UP000028926"/>
    </source>
</evidence>
<name>A0A077AUD8_9PROT</name>
<dbReference type="PANTHER" id="PTHR24111:SF0">
    <property type="entry name" value="LEUCINE-RICH REPEAT-CONTAINING PROTEIN"/>
    <property type="match status" value="1"/>
</dbReference>
<dbReference type="PANTHER" id="PTHR24111">
    <property type="entry name" value="LEUCINE-RICH REPEAT-CONTAINING PROTEIN 34"/>
    <property type="match status" value="1"/>
</dbReference>
<evidence type="ECO:0000256" key="2">
    <source>
        <dbReference type="SAM" id="Coils"/>
    </source>
</evidence>